<protein>
    <recommendedName>
        <fullName evidence="4">CARDB domain-containing protein</fullName>
    </recommendedName>
</protein>
<reference evidence="2 3" key="1">
    <citation type="submission" date="2011-08" db="EMBL/GenBank/DDBJ databases">
        <title>The Genome Sequence of Selenomonas noxia F0398.</title>
        <authorList>
            <consortium name="The Broad Institute Genome Sequencing Platform"/>
            <person name="Earl A."/>
            <person name="Ward D."/>
            <person name="Feldgarden M."/>
            <person name="Gevers D."/>
            <person name="Izard J."/>
            <person name="Ganesan A."/>
            <person name="Blanton J.M."/>
            <person name="Baranova O.V."/>
            <person name="Tanner A.C."/>
            <person name="Dewhirst F.E."/>
            <person name="Young S.K."/>
            <person name="Zeng Q."/>
            <person name="Gargeya S."/>
            <person name="Fitzgerald M."/>
            <person name="Haas B."/>
            <person name="Abouelleil A."/>
            <person name="Alvarado L."/>
            <person name="Arachchi H.M."/>
            <person name="Berlin A."/>
            <person name="Brown A."/>
            <person name="Chapman S.B."/>
            <person name="Chen Z."/>
            <person name="Dunbar C."/>
            <person name="Freedman E."/>
            <person name="Gearin G."/>
            <person name="Gellesch M."/>
            <person name="Goldberg J."/>
            <person name="Griggs A."/>
            <person name="Gujja S."/>
            <person name="Heiman D."/>
            <person name="Howarth C."/>
            <person name="Larson L."/>
            <person name="Lui A."/>
            <person name="MacDonald P.J.P."/>
            <person name="Montmayeur A."/>
            <person name="Murphy C."/>
            <person name="Neiman D."/>
            <person name="Pearson M."/>
            <person name="Priest M."/>
            <person name="Roberts A."/>
            <person name="Saif S."/>
            <person name="Shea T."/>
            <person name="Shenoy N."/>
            <person name="Sisk P."/>
            <person name="Stolte C."/>
            <person name="Sykes S."/>
            <person name="Wortman J."/>
            <person name="Nusbaum C."/>
            <person name="Birren B."/>
        </authorList>
    </citation>
    <scope>NUCLEOTIDE SEQUENCE [LARGE SCALE GENOMIC DNA]</scope>
    <source>
        <strain evidence="2 3">F0398</strain>
    </source>
</reference>
<accession>A0ABN0DPG0</accession>
<feature type="chain" id="PRO_5045507779" description="CARDB domain-containing protein" evidence="1">
    <location>
        <begin position="25"/>
        <end position="129"/>
    </location>
</feature>
<evidence type="ECO:0008006" key="4">
    <source>
        <dbReference type="Google" id="ProtNLM"/>
    </source>
</evidence>
<gene>
    <name evidence="2" type="ORF">HMPREF9432_01361</name>
</gene>
<feature type="signal peptide" evidence="1">
    <location>
        <begin position="1"/>
        <end position="24"/>
    </location>
</feature>
<keyword evidence="1" id="KW-0732">Signal</keyword>
<dbReference type="EMBL" id="ADGH01000012">
    <property type="protein sequence ID" value="EHG24511.1"/>
    <property type="molecule type" value="Genomic_DNA"/>
</dbReference>
<dbReference type="Proteomes" id="UP000003175">
    <property type="component" value="Unassembled WGS sequence"/>
</dbReference>
<name>A0ABN0DPG0_9FIRM</name>
<organism evidence="2 3">
    <name type="scientific">Selenomonas noxia F0398</name>
    <dbReference type="NCBI Taxonomy" id="702437"/>
    <lineage>
        <taxon>Bacteria</taxon>
        <taxon>Bacillati</taxon>
        <taxon>Bacillota</taxon>
        <taxon>Negativicutes</taxon>
        <taxon>Selenomonadales</taxon>
        <taxon>Selenomonadaceae</taxon>
        <taxon>Selenomonas</taxon>
    </lineage>
</organism>
<evidence type="ECO:0000313" key="2">
    <source>
        <dbReference type="EMBL" id="EHG24511.1"/>
    </source>
</evidence>
<dbReference type="RefSeq" id="WP_006696618.1">
    <property type="nucleotide sequence ID" value="NZ_JH376859.1"/>
</dbReference>
<sequence length="129" mass="13790">MATMKKFLMMVLTAACMLGVLAQAQEVSANANIVFNAAEVQLLDGETLIKGYLVNLGDAGATVTAASISVIVQDDAGNVFWQDSGDFANVGVYVPAGGSHGHVFHIHNPNCRAYNGTIRWHVDNHIRFS</sequence>
<keyword evidence="3" id="KW-1185">Reference proteome</keyword>
<evidence type="ECO:0000313" key="3">
    <source>
        <dbReference type="Proteomes" id="UP000003175"/>
    </source>
</evidence>
<comment type="caution">
    <text evidence="2">The sequence shown here is derived from an EMBL/GenBank/DDBJ whole genome shotgun (WGS) entry which is preliminary data.</text>
</comment>
<proteinExistence type="predicted"/>
<dbReference type="GeneID" id="84787555"/>
<evidence type="ECO:0000256" key="1">
    <source>
        <dbReference type="SAM" id="SignalP"/>
    </source>
</evidence>